<keyword evidence="4" id="KW-1185">Reference proteome</keyword>
<dbReference type="PANTHER" id="PTHR37574:SF1">
    <property type="entry name" value="LIPASE B"/>
    <property type="match status" value="1"/>
</dbReference>
<evidence type="ECO:0000256" key="2">
    <source>
        <dbReference type="SAM" id="SignalP"/>
    </source>
</evidence>
<evidence type="ECO:0000313" key="4">
    <source>
        <dbReference type="Proteomes" id="UP000750502"/>
    </source>
</evidence>
<proteinExistence type="predicted"/>
<feature type="compositionally biased region" description="Polar residues" evidence="1">
    <location>
        <begin position="88"/>
        <end position="110"/>
    </location>
</feature>
<evidence type="ECO:0000256" key="1">
    <source>
        <dbReference type="SAM" id="MobiDB-lite"/>
    </source>
</evidence>
<dbReference type="Gene3D" id="3.40.50.1820">
    <property type="entry name" value="alpha/beta hydrolase"/>
    <property type="match status" value="2"/>
</dbReference>
<dbReference type="AlphaFoldDB" id="A0A9P7HBG1"/>
<reference evidence="3" key="1">
    <citation type="journal article" date="2020" name="bioRxiv">
        <title>Historical genomics reveals the evolutionary mechanisms behind multiple outbreaks of the host-specific coffee wilt pathogen Fusarium xylarioides.</title>
        <authorList>
            <person name="Peck D."/>
            <person name="Nowell R.W."/>
            <person name="Flood J."/>
            <person name="Ryan M.J."/>
            <person name="Barraclough T.G."/>
        </authorList>
    </citation>
    <scope>NUCLEOTIDE SEQUENCE</scope>
    <source>
        <strain evidence="3">IMI 127659i</strain>
    </source>
</reference>
<dbReference type="InterPro" id="IPR053228">
    <property type="entry name" value="Stereospecific_Lipase"/>
</dbReference>
<gene>
    <name evidence="3" type="ORF">H9Q72_014097</name>
</gene>
<evidence type="ECO:0000313" key="3">
    <source>
        <dbReference type="EMBL" id="KAG5757759.1"/>
    </source>
</evidence>
<dbReference type="InterPro" id="IPR029058">
    <property type="entry name" value="AB_hydrolase_fold"/>
</dbReference>
<comment type="caution">
    <text evidence="3">The sequence shown here is derived from an EMBL/GenBank/DDBJ whole genome shotgun (WGS) entry which is preliminary data.</text>
</comment>
<keyword evidence="2" id="KW-0732">Signal</keyword>
<organism evidence="3 4">
    <name type="scientific">Fusarium xylarioides</name>
    <dbReference type="NCBI Taxonomy" id="221167"/>
    <lineage>
        <taxon>Eukaryota</taxon>
        <taxon>Fungi</taxon>
        <taxon>Dikarya</taxon>
        <taxon>Ascomycota</taxon>
        <taxon>Pezizomycotina</taxon>
        <taxon>Sordariomycetes</taxon>
        <taxon>Hypocreomycetidae</taxon>
        <taxon>Hypocreales</taxon>
        <taxon>Nectriaceae</taxon>
        <taxon>Fusarium</taxon>
        <taxon>Fusarium fujikuroi species complex</taxon>
    </lineage>
</organism>
<feature type="region of interest" description="Disordered" evidence="1">
    <location>
        <begin position="88"/>
        <end position="140"/>
    </location>
</feature>
<dbReference type="EMBL" id="JADFTT010001003">
    <property type="protein sequence ID" value="KAG5757759.1"/>
    <property type="molecule type" value="Genomic_DNA"/>
</dbReference>
<feature type="chain" id="PRO_5040409235" evidence="2">
    <location>
        <begin position="19"/>
        <end position="316"/>
    </location>
</feature>
<feature type="signal peptide" evidence="2">
    <location>
        <begin position="1"/>
        <end position="18"/>
    </location>
</feature>
<dbReference type="OrthoDB" id="4605274at2759"/>
<dbReference type="PANTHER" id="PTHR37574">
    <property type="entry name" value="LIPASE B"/>
    <property type="match status" value="1"/>
</dbReference>
<accession>A0A9P7HBG1</accession>
<reference evidence="3" key="2">
    <citation type="submission" date="2020-10" db="EMBL/GenBank/DDBJ databases">
        <authorList>
            <person name="Peck L.D."/>
            <person name="Nowell R.W."/>
            <person name="Flood J."/>
            <person name="Ryan M.J."/>
            <person name="Barraclough T.G."/>
        </authorList>
    </citation>
    <scope>NUCLEOTIDE SEQUENCE</scope>
    <source>
        <strain evidence="3">IMI 127659i</strain>
    </source>
</reference>
<name>A0A9P7HBG1_9HYPO</name>
<protein>
    <submittedName>
        <fullName evidence="3">Uncharacterized protein</fullName>
    </submittedName>
</protein>
<dbReference type="Proteomes" id="UP000750502">
    <property type="component" value="Unassembled WGS sequence"/>
</dbReference>
<sequence length="316" mass="33384">MRFSEPLAVLGLTGVGLAAPYTPNGASLIEGWQAFSGLFNGVNNALTVTVSELLDELGDALNKGDRAKTLDTLEKLKPTIKLKSIADASSITEKSQSQPNGTASESTNDLLSHAQGFGSAENGNDNRNPNPPKSVYPKAASCDAPYSLSEDKLRSAIYIPDTFTYGEKLPVILFPGTGATGWTSLRGNFIPLLTDVDWADPVRVNVPGLLLDDGQVNAEYAAYAINYIASLSKRSVSIIDELVQPQEGTGASAYLLDERNGGVTNVEVQKVCAGKPGGSFYTHESMLINPLSSALAKNALTHDGPGEISRLDLGIV</sequence>